<accession>A0ABT2A3U2</accession>
<keyword evidence="5" id="KW-0812">Transmembrane</keyword>
<dbReference type="Gene3D" id="6.10.340.10">
    <property type="match status" value="1"/>
</dbReference>
<evidence type="ECO:0000256" key="5">
    <source>
        <dbReference type="SAM" id="Phobius"/>
    </source>
</evidence>
<dbReference type="PROSITE" id="PS50111">
    <property type="entry name" value="CHEMOTAXIS_TRANSDUC_2"/>
    <property type="match status" value="1"/>
</dbReference>
<dbReference type="SMART" id="SM00304">
    <property type="entry name" value="HAMP"/>
    <property type="match status" value="1"/>
</dbReference>
<evidence type="ECO:0000259" key="7">
    <source>
        <dbReference type="PROSITE" id="PS50885"/>
    </source>
</evidence>
<dbReference type="InterPro" id="IPR024478">
    <property type="entry name" value="HlyB_4HB_MCP"/>
</dbReference>
<feature type="domain" description="HAMP" evidence="7">
    <location>
        <begin position="212"/>
        <end position="264"/>
    </location>
</feature>
<dbReference type="InterPro" id="IPR051310">
    <property type="entry name" value="MCP_chemotaxis"/>
</dbReference>
<organism evidence="8 9">
    <name type="scientific">Massilia norwichensis</name>
    <dbReference type="NCBI Taxonomy" id="1442366"/>
    <lineage>
        <taxon>Bacteria</taxon>
        <taxon>Pseudomonadati</taxon>
        <taxon>Pseudomonadota</taxon>
        <taxon>Betaproteobacteria</taxon>
        <taxon>Burkholderiales</taxon>
        <taxon>Oxalobacteraceae</taxon>
        <taxon>Telluria group</taxon>
        <taxon>Massilia</taxon>
    </lineage>
</organism>
<reference evidence="8 9" key="1">
    <citation type="submission" date="2022-08" db="EMBL/GenBank/DDBJ databases">
        <title>Reclassification of Massilia species as members of the genera Telluria, Duganella, Pseudoduganella, Mokoshia gen. nov. and Zemynaea gen. nov. using orthogonal and non-orthogonal genome-based approaches.</title>
        <authorList>
            <person name="Bowman J.P."/>
        </authorList>
    </citation>
    <scope>NUCLEOTIDE SEQUENCE [LARGE SCALE GENOMIC DNA]</scope>
    <source>
        <strain evidence="8 9">LMG 28164</strain>
    </source>
</reference>
<dbReference type="SMART" id="SM00283">
    <property type="entry name" value="MA"/>
    <property type="match status" value="1"/>
</dbReference>
<dbReference type="CDD" id="cd06225">
    <property type="entry name" value="HAMP"/>
    <property type="match status" value="1"/>
</dbReference>
<dbReference type="InterPro" id="IPR003660">
    <property type="entry name" value="HAMP_dom"/>
</dbReference>
<dbReference type="InterPro" id="IPR004090">
    <property type="entry name" value="Chemotax_Me-accpt_rcpt"/>
</dbReference>
<evidence type="ECO:0000313" key="9">
    <source>
        <dbReference type="Proteomes" id="UP001205560"/>
    </source>
</evidence>
<feature type="region of interest" description="Disordered" evidence="4">
    <location>
        <begin position="275"/>
        <end position="309"/>
    </location>
</feature>
<dbReference type="InterPro" id="IPR004089">
    <property type="entry name" value="MCPsignal_dom"/>
</dbReference>
<keyword evidence="1" id="KW-0488">Methylation</keyword>
<dbReference type="RefSeq" id="WP_258844615.1">
    <property type="nucleotide sequence ID" value="NZ_JANUGX010000005.1"/>
</dbReference>
<evidence type="ECO:0000256" key="1">
    <source>
        <dbReference type="ARBA" id="ARBA00022481"/>
    </source>
</evidence>
<feature type="compositionally biased region" description="Polar residues" evidence="4">
    <location>
        <begin position="285"/>
        <end position="309"/>
    </location>
</feature>
<dbReference type="EMBL" id="JANUGX010000005">
    <property type="protein sequence ID" value="MCS0588849.1"/>
    <property type="molecule type" value="Genomic_DNA"/>
</dbReference>
<proteinExistence type="inferred from homology"/>
<name>A0ABT2A3U2_9BURK</name>
<sequence>MRIQDVKIGTRLGVAFGAICLALVFMVGQGVVMLGRVNDGTEEIVGRRMPHIDKVNTILAETNDIAIALRNMMLNDDPADRAKQIDEIMSSRQATADMLKKLDETLTHPKARAALARQVETGEKYVKGQKDLLQLIEAKDDAGAKAYLANRLRPALGAFKQATIEQLDIQRELSAAVAKQAKETYAGTRTLMLVLGAFVLVGAGLLASWITRSIVRPIRRALEVANAVAAGDLTTQVEVTSKCEAGQLLASLKTMNENLSRTVATVRSGTEAISTASSEVAAGNQDLSSRTEQQASSLEETASSMEELTSTVKQNADNARQANTLAEAASGVAARGGDVIHQVVTTMEQINEASGKITDIISVIDGIAFQTNILALNAAVEAARAGEQGRGFAVVAGEVRNLAQRSAAAAKEIKTLIADSSEKVGTGSRLVQEAGSTMGDIVDSVRRVTDILNEISSASAEQSAGIEQVNEAITQMDTVTQQNAALVEEAAAASQSMQDQAARLSAAVAVFKLEQGAPQVQPAARAAAPVATRVALPAARPAPAAKRAPAARAAKAAPVESDWEAF</sequence>
<protein>
    <submittedName>
        <fullName evidence="8">Methyl-accepting chemotaxis protein</fullName>
    </submittedName>
</protein>
<evidence type="ECO:0000313" key="8">
    <source>
        <dbReference type="EMBL" id="MCS0588849.1"/>
    </source>
</evidence>
<gene>
    <name evidence="8" type="ORF">NX782_06485</name>
</gene>
<dbReference type="SUPFAM" id="SSF58104">
    <property type="entry name" value="Methyl-accepting chemotaxis protein (MCP) signaling domain"/>
    <property type="match status" value="1"/>
</dbReference>
<keyword evidence="9" id="KW-1185">Reference proteome</keyword>
<dbReference type="Pfam" id="PF00015">
    <property type="entry name" value="MCPsignal"/>
    <property type="match status" value="1"/>
</dbReference>
<keyword evidence="5" id="KW-0472">Membrane</keyword>
<feature type="transmembrane region" description="Helical" evidence="5">
    <location>
        <begin position="191"/>
        <end position="210"/>
    </location>
</feature>
<dbReference type="Gene3D" id="1.10.287.950">
    <property type="entry name" value="Methyl-accepting chemotaxis protein"/>
    <property type="match status" value="1"/>
</dbReference>
<dbReference type="PRINTS" id="PR00260">
    <property type="entry name" value="CHEMTRNSDUCR"/>
</dbReference>
<keyword evidence="3" id="KW-0807">Transducer</keyword>
<dbReference type="PROSITE" id="PS50885">
    <property type="entry name" value="HAMP"/>
    <property type="match status" value="1"/>
</dbReference>
<dbReference type="InterPro" id="IPR047347">
    <property type="entry name" value="YvaQ-like_sensor"/>
</dbReference>
<comment type="similarity">
    <text evidence="2">Belongs to the methyl-accepting chemotaxis (MCP) protein family.</text>
</comment>
<comment type="caution">
    <text evidence="8">The sequence shown here is derived from an EMBL/GenBank/DDBJ whole genome shotgun (WGS) entry which is preliminary data.</text>
</comment>
<dbReference type="Pfam" id="PF12729">
    <property type="entry name" value="4HB_MCP_1"/>
    <property type="match status" value="1"/>
</dbReference>
<feature type="transmembrane region" description="Helical" evidence="5">
    <location>
        <begin position="12"/>
        <end position="32"/>
    </location>
</feature>
<evidence type="ECO:0000256" key="3">
    <source>
        <dbReference type="PROSITE-ProRule" id="PRU00284"/>
    </source>
</evidence>
<dbReference type="Pfam" id="PF00672">
    <property type="entry name" value="HAMP"/>
    <property type="match status" value="1"/>
</dbReference>
<keyword evidence="5" id="KW-1133">Transmembrane helix</keyword>
<dbReference type="CDD" id="cd19411">
    <property type="entry name" value="MCP2201-like_sensor"/>
    <property type="match status" value="1"/>
</dbReference>
<dbReference type="Proteomes" id="UP001205560">
    <property type="component" value="Unassembled WGS sequence"/>
</dbReference>
<dbReference type="CDD" id="cd11386">
    <property type="entry name" value="MCP_signal"/>
    <property type="match status" value="1"/>
</dbReference>
<evidence type="ECO:0000259" key="6">
    <source>
        <dbReference type="PROSITE" id="PS50111"/>
    </source>
</evidence>
<evidence type="ECO:0000256" key="4">
    <source>
        <dbReference type="SAM" id="MobiDB-lite"/>
    </source>
</evidence>
<dbReference type="PANTHER" id="PTHR43531">
    <property type="entry name" value="PROTEIN ICFG"/>
    <property type="match status" value="1"/>
</dbReference>
<dbReference type="PANTHER" id="PTHR43531:SF14">
    <property type="entry name" value="METHYL-ACCEPTING CHEMOTAXIS PROTEIN I-RELATED"/>
    <property type="match status" value="1"/>
</dbReference>
<feature type="domain" description="Methyl-accepting transducer" evidence="6">
    <location>
        <begin position="269"/>
        <end position="498"/>
    </location>
</feature>
<evidence type="ECO:0000256" key="2">
    <source>
        <dbReference type="ARBA" id="ARBA00029447"/>
    </source>
</evidence>